<dbReference type="Gene3D" id="3.90.350.10">
    <property type="entry name" value="Transposase Inhibitor Protein From Tn5, Chain A, domain 1"/>
    <property type="match status" value="1"/>
</dbReference>
<name>A0A545AZF4_9ACTN</name>
<sequence>MSSVPDAGDRVESLERLAGFREEFYGCLTRRADTLFELVDAVLCADGPVRTLAGLSLAPEHRRGHGALYDAVNNGHVELGRLRRAVAGLPLPRAAGGRIVLAVDVSPWLRPEAHTSPRRLFCHVTGQTRASDQRIPGWPYSIVAALETGRTSWTAILDAVRLGPADDDAAVTAAQLREVIDRLTGAGHWQPGDPDILIVADSGYDCARLTHDLADLPVTILGRIRADRVLRLPAPPRPPGTWGRPRRHGGEFRLADPATWPQPACHTSTATSRYGDADARSWNRLHPRLTHRAAWIDHNGPLPVLEGTLIRLQVEHVPSGHDPKPIWLWCSAVDLDAGQVDRLWQAYLRRFDLEHTFRLLKQTLGWTRPRLREPEAADTWTWLLIAAHTQLRLARDLVTDLRLPWEKPAMTGRLSPARVRRGFRNLRPKTPLPARAPKPGRPGPGRPPGRPNQNRAPHHHVGKTVLRARTLTQRQKPEG</sequence>
<dbReference type="Pfam" id="PF13546">
    <property type="entry name" value="DDE_5"/>
    <property type="match status" value="1"/>
</dbReference>
<evidence type="ECO:0000313" key="4">
    <source>
        <dbReference type="Proteomes" id="UP000317982"/>
    </source>
</evidence>
<dbReference type="InterPro" id="IPR038721">
    <property type="entry name" value="IS701-like_DDE_dom"/>
</dbReference>
<evidence type="ECO:0000259" key="2">
    <source>
        <dbReference type="Pfam" id="PF13546"/>
    </source>
</evidence>
<dbReference type="AlphaFoldDB" id="A0A545AZF4"/>
<dbReference type="Proteomes" id="UP000317982">
    <property type="component" value="Unassembled WGS sequence"/>
</dbReference>
<dbReference type="OrthoDB" id="3339508at2"/>
<dbReference type="SUPFAM" id="SSF53098">
    <property type="entry name" value="Ribonuclease H-like"/>
    <property type="match status" value="1"/>
</dbReference>
<dbReference type="InterPro" id="IPR012337">
    <property type="entry name" value="RNaseH-like_sf"/>
</dbReference>
<dbReference type="EMBL" id="VIRS01000001">
    <property type="protein sequence ID" value="TQS46720.1"/>
    <property type="molecule type" value="Genomic_DNA"/>
</dbReference>
<protein>
    <submittedName>
        <fullName evidence="3">Transposase</fullName>
    </submittedName>
</protein>
<gene>
    <name evidence="3" type="ORF">FL583_00100</name>
</gene>
<organism evidence="3 4">
    <name type="scientific">Cryptosporangium phraense</name>
    <dbReference type="NCBI Taxonomy" id="2593070"/>
    <lineage>
        <taxon>Bacteria</taxon>
        <taxon>Bacillati</taxon>
        <taxon>Actinomycetota</taxon>
        <taxon>Actinomycetes</taxon>
        <taxon>Cryptosporangiales</taxon>
        <taxon>Cryptosporangiaceae</taxon>
        <taxon>Cryptosporangium</taxon>
    </lineage>
</organism>
<dbReference type="InParanoid" id="A0A545AZF4"/>
<evidence type="ECO:0000256" key="1">
    <source>
        <dbReference type="SAM" id="MobiDB-lite"/>
    </source>
</evidence>
<feature type="region of interest" description="Disordered" evidence="1">
    <location>
        <begin position="414"/>
        <end position="479"/>
    </location>
</feature>
<evidence type="ECO:0000313" key="3">
    <source>
        <dbReference type="EMBL" id="TQS46720.1"/>
    </source>
</evidence>
<accession>A0A545AZF4</accession>
<comment type="caution">
    <text evidence="3">The sequence shown here is derived from an EMBL/GenBank/DDBJ whole genome shotgun (WGS) entry which is preliminary data.</text>
</comment>
<feature type="domain" description="Transposase IS701-like DDE" evidence="2">
    <location>
        <begin position="23"/>
        <end position="286"/>
    </location>
</feature>
<proteinExistence type="predicted"/>
<dbReference type="NCBIfam" id="NF041680">
    <property type="entry name" value="transp_NF041680"/>
    <property type="match status" value="1"/>
</dbReference>
<dbReference type="RefSeq" id="WP_142702338.1">
    <property type="nucleotide sequence ID" value="NZ_VIRS01000001.1"/>
</dbReference>
<feature type="compositionally biased region" description="Polar residues" evidence="1">
    <location>
        <begin position="470"/>
        <end position="479"/>
    </location>
</feature>
<feature type="compositionally biased region" description="Basic residues" evidence="1">
    <location>
        <begin position="418"/>
        <end position="427"/>
    </location>
</feature>
<reference evidence="3 4" key="1">
    <citation type="submission" date="2019-07" db="EMBL/GenBank/DDBJ databases">
        <title>Cryptosporangium phraense sp. nov., isolated from plant litter.</title>
        <authorList>
            <person name="Suriyachadkun C."/>
        </authorList>
    </citation>
    <scope>NUCLEOTIDE SEQUENCE [LARGE SCALE GENOMIC DNA]</scope>
    <source>
        <strain evidence="3 4">A-T 5661</strain>
    </source>
</reference>
<feature type="compositionally biased region" description="Pro residues" evidence="1">
    <location>
        <begin position="430"/>
        <end position="450"/>
    </location>
</feature>
<keyword evidence="4" id="KW-1185">Reference proteome</keyword>